<accession>A0A081LMF2</accession>
<dbReference type="Proteomes" id="UP000887009">
    <property type="component" value="Unassembled WGS sequence"/>
</dbReference>
<dbReference type="GeneID" id="48824227"/>
<evidence type="ECO:0000313" key="13">
    <source>
        <dbReference type="Proteomes" id="UP001160758"/>
    </source>
</evidence>
<dbReference type="Proteomes" id="UP001163285">
    <property type="component" value="Chromosome"/>
</dbReference>
<dbReference type="EMBL" id="BPNN01000041">
    <property type="protein sequence ID" value="GJA64153.1"/>
    <property type="molecule type" value="Genomic_DNA"/>
</dbReference>
<dbReference type="RefSeq" id="WP_039040405.1">
    <property type="nucleotide sequence ID" value="NZ_AP019195.1"/>
</dbReference>
<dbReference type="Proteomes" id="UP000886934">
    <property type="component" value="Unassembled WGS sequence"/>
</dbReference>
<dbReference type="Pfam" id="PF10678">
    <property type="entry name" value="DUF2492"/>
    <property type="match status" value="1"/>
</dbReference>
<evidence type="ECO:0000313" key="2">
    <source>
        <dbReference type="EMBL" id="BBQ28671.1"/>
    </source>
</evidence>
<dbReference type="Proteomes" id="UP001218423">
    <property type="component" value="Chromosome"/>
</dbReference>
<dbReference type="EMBL" id="CP120942">
    <property type="protein sequence ID" value="WFF97731.1"/>
    <property type="molecule type" value="Genomic_DNA"/>
</dbReference>
<dbReference type="NCBIfam" id="TIGR03853">
    <property type="entry name" value="matur_matur"/>
    <property type="match status" value="1"/>
</dbReference>
<reference evidence="7" key="4">
    <citation type="submission" date="2022-09" db="EMBL/GenBank/DDBJ databases">
        <title>Intensive care unit water sources are persistently colonized with multi-drug resistant bacteria and are the site of extensive horizontal gene transfer of antibiotic resistance genes.</title>
        <authorList>
            <person name="Diorio-Toth L."/>
        </authorList>
    </citation>
    <scope>NUCLEOTIDE SEQUENCE</scope>
    <source>
        <strain evidence="6">GD03710</strain>
        <strain evidence="7">GD03796</strain>
    </source>
</reference>
<evidence type="ECO:0000313" key="6">
    <source>
        <dbReference type="EMBL" id="MDH1506440.1"/>
    </source>
</evidence>
<organism evidence="7 13">
    <name type="scientific">Aeromonas caviae</name>
    <name type="common">Aeromonas punctata</name>
    <dbReference type="NCBI Taxonomy" id="648"/>
    <lineage>
        <taxon>Bacteria</taxon>
        <taxon>Pseudomonadati</taxon>
        <taxon>Pseudomonadota</taxon>
        <taxon>Gammaproteobacteria</taxon>
        <taxon>Aeromonadales</taxon>
        <taxon>Aeromonadaceae</taxon>
        <taxon>Aeromonas</taxon>
    </lineage>
</organism>
<reference evidence="2 12" key="2">
    <citation type="submission" date="2019-12" db="EMBL/GenBank/DDBJ databases">
        <title>complete genome sequences of Aeromonas caviae str. WP2-W18-ESBL-01 isolated from wastewater treatment plant effluent.</title>
        <authorList>
            <person name="Sekizuka T."/>
            <person name="Itokawa K."/>
            <person name="Yatsu K."/>
            <person name="Inamine Y."/>
            <person name="Kuroda M."/>
        </authorList>
    </citation>
    <scope>NUCLEOTIDE SEQUENCE [LARGE SCALE GENOMIC DNA]</scope>
    <source>
        <strain evidence="2 12">WP2-W18-ESBL-01</strain>
    </source>
</reference>
<gene>
    <name evidence="1" type="ORF">C1C91_06870</name>
    <name evidence="3" type="ORF">KAM343_20270</name>
    <name evidence="4" type="ORF">KAM348_31100</name>
    <name evidence="5" type="ORF">KAM351_27640</name>
    <name evidence="7" type="ORF">N5I07_01580</name>
    <name evidence="6" type="ORF">N5I20_15395</name>
    <name evidence="10" type="ORF">OJY61_15770</name>
    <name evidence="11" type="ORF">P5S46_19205</name>
    <name evidence="8" type="ORF">SJS77_20730</name>
    <name evidence="9" type="ORF">VCX44_08605</name>
    <name evidence="2" type="ORF">WP2W18E01_02530</name>
</gene>
<evidence type="ECO:0000313" key="9">
    <source>
        <dbReference type="EMBL" id="MEA9435884.1"/>
    </source>
</evidence>
<evidence type="ECO:0000313" key="7">
    <source>
        <dbReference type="EMBL" id="MDH1896308.1"/>
    </source>
</evidence>
<dbReference type="Proteomes" id="UP001161704">
    <property type="component" value="Unassembled WGS sequence"/>
</dbReference>
<dbReference type="EMBL" id="CP025706">
    <property type="protein sequence ID" value="AXB04769.1"/>
    <property type="molecule type" value="Genomic_DNA"/>
</dbReference>
<sequence>MSQSIHGHEVMEMMLEQESPFTRASLRAAIASRFGAEARFHTCSASEMDADALIDFLARRGKFIDSESGFQTRADKICNHG</sequence>
<evidence type="ECO:0000313" key="11">
    <source>
        <dbReference type="EMBL" id="WFF97731.1"/>
    </source>
</evidence>
<dbReference type="Proteomes" id="UP000266778">
    <property type="component" value="Chromosome"/>
</dbReference>
<reference evidence="10" key="6">
    <citation type="submission" date="2023-04" db="EMBL/GenBank/DDBJ databases">
        <title>Whole Genome Sequence of Multi-drug resistant Aeromonas caviae as a gut pathogen in newborn.</title>
        <authorList>
            <person name="Jadhav S.V."/>
            <person name="Saroj S.D."/>
            <person name="Saha U.B."/>
            <person name="Sen S."/>
            <person name="Kher A."/>
        </authorList>
    </citation>
    <scope>NUCLEOTIDE SEQUENCE</scope>
    <source>
        <strain evidence="10">SVJ23</strain>
    </source>
</reference>
<dbReference type="EMBL" id="JAOCFT010000001">
    <property type="protein sequence ID" value="MDH1896308.1"/>
    <property type="molecule type" value="Genomic_DNA"/>
</dbReference>
<reference evidence="11" key="5">
    <citation type="submission" date="2023-03" db="EMBL/GenBank/DDBJ databases">
        <title>Aeromonas caviae strain AC1520.</title>
        <authorList>
            <person name="Xie T."/>
            <person name="Zhang Q."/>
            <person name="Deng J."/>
            <person name="Li X."/>
        </authorList>
    </citation>
    <scope>NUCLEOTIDE SEQUENCE</scope>
    <source>
        <strain evidence="11">AC1520</strain>
    </source>
</reference>
<reference evidence="9 14" key="8">
    <citation type="submission" date="2023-12" db="EMBL/GenBank/DDBJ databases">
        <title>Characterization of antibiotic resistance in Aeromonas spp. in hospital effluent.</title>
        <authorList>
            <person name="Negoseki B.R.S."/>
            <person name="Krul D."/>
            <person name="Siqueira A.C."/>
            <person name="Almeida M."/>
            <person name="Mesa D."/>
            <person name="Conte D."/>
            <person name="Dalla-Costa L.M."/>
        </authorList>
    </citation>
    <scope>NUCLEOTIDE SEQUENCE [LARGE SCALE GENOMIC DNA]</scope>
    <source>
        <strain evidence="9 14">36v</strain>
    </source>
</reference>
<evidence type="ECO:0000313" key="1">
    <source>
        <dbReference type="EMBL" id="AXB04769.1"/>
    </source>
</evidence>
<evidence type="ECO:0000313" key="10">
    <source>
        <dbReference type="EMBL" id="UZC85295.1"/>
    </source>
</evidence>
<reference evidence="3" key="3">
    <citation type="submission" date="2021-07" db="EMBL/GenBank/DDBJ databases">
        <title>Draft genome sequence of carbapenem-resistant Aeromonas spp. in Japan.</title>
        <authorList>
            <person name="Maehana S."/>
            <person name="Suzuki M."/>
            <person name="Kitasato H."/>
        </authorList>
    </citation>
    <scope>NUCLEOTIDE SEQUENCE</scope>
    <source>
        <strain evidence="3">KAM343</strain>
        <strain evidence="4">KAM348</strain>
        <strain evidence="5">KAM351</strain>
    </source>
</reference>
<reference evidence="1" key="1">
    <citation type="journal article" date="2019" name="J Environ">
        <title>Genetic characterization and potential molecular dissemination mechanism of tet (31) gene in Aeromonas caviae from an oxytetracycline wastewater treatment system.</title>
        <authorList>
            <person name="Shi Y."/>
            <person name="Tian Z."/>
            <person name="Leclercq S.O."/>
            <person name="Zhang H."/>
            <person name="Yang M."/>
            <person name="Zhang Y."/>
        </authorList>
    </citation>
    <scope>NUCLEOTIDE SEQUENCE</scope>
    <source>
        <strain evidence="1">T25-39</strain>
    </source>
</reference>
<dbReference type="EMBL" id="BPNI01000035">
    <property type="protein sequence ID" value="GJA41231.1"/>
    <property type="molecule type" value="Genomic_DNA"/>
</dbReference>
<evidence type="ECO:0000313" key="4">
    <source>
        <dbReference type="EMBL" id="GJA55687.1"/>
    </source>
</evidence>
<dbReference type="AlphaFoldDB" id="A0A081LMF2"/>
<evidence type="ECO:0000313" key="5">
    <source>
        <dbReference type="EMBL" id="GJA64153.1"/>
    </source>
</evidence>
<dbReference type="EMBL" id="CP110176">
    <property type="protein sequence ID" value="UZC85295.1"/>
    <property type="molecule type" value="Genomic_DNA"/>
</dbReference>
<evidence type="ECO:0000313" key="3">
    <source>
        <dbReference type="EMBL" id="GJA41231.1"/>
    </source>
</evidence>
<keyword evidence="14" id="KW-1185">Reference proteome</keyword>
<dbReference type="Proteomes" id="UP000515756">
    <property type="component" value="Chromosome"/>
</dbReference>
<dbReference type="EMBL" id="BPNL01000039">
    <property type="protein sequence ID" value="GJA55687.1"/>
    <property type="molecule type" value="Genomic_DNA"/>
</dbReference>
<dbReference type="Proteomes" id="UP001160758">
    <property type="component" value="Unassembled WGS sequence"/>
</dbReference>
<proteinExistence type="predicted"/>
<evidence type="ECO:0000313" key="8">
    <source>
        <dbReference type="EMBL" id="MDX7722838.1"/>
    </source>
</evidence>
<dbReference type="OrthoDB" id="285410at2"/>
<dbReference type="EMBL" id="AP021927">
    <property type="protein sequence ID" value="BBQ28671.1"/>
    <property type="molecule type" value="Genomic_DNA"/>
</dbReference>
<protein>
    <submittedName>
        <fullName evidence="8">YecH family metal-binding protein</fullName>
    </submittedName>
    <submittedName>
        <fullName evidence="7">YecH family protein</fullName>
    </submittedName>
</protein>
<dbReference type="EMBL" id="JAOCIZ010000065">
    <property type="protein sequence ID" value="MDH1506440.1"/>
    <property type="molecule type" value="Genomic_DNA"/>
</dbReference>
<dbReference type="Proteomes" id="UP001277183">
    <property type="component" value="Unassembled WGS sequence"/>
</dbReference>
<dbReference type="InterPro" id="IPR019620">
    <property type="entry name" value="Metal-bd_prot_put"/>
</dbReference>
<evidence type="ECO:0000313" key="12">
    <source>
        <dbReference type="Proteomes" id="UP000515756"/>
    </source>
</evidence>
<dbReference type="EMBL" id="JAYGOJ010000034">
    <property type="protein sequence ID" value="MEA9435884.1"/>
    <property type="molecule type" value="Genomic_DNA"/>
</dbReference>
<evidence type="ECO:0000313" key="14">
    <source>
        <dbReference type="Proteomes" id="UP001304847"/>
    </source>
</evidence>
<dbReference type="EMBL" id="JAWZVU010000176">
    <property type="protein sequence ID" value="MDX7722838.1"/>
    <property type="molecule type" value="Genomic_DNA"/>
</dbReference>
<reference evidence="8" key="7">
    <citation type="submission" date="2023-11" db="EMBL/GenBank/DDBJ databases">
        <title>WGS of Aeromonas in Northern Israel.</title>
        <authorList>
            <person name="Hershko Y."/>
        </authorList>
    </citation>
    <scope>NUCLEOTIDE SEQUENCE</scope>
    <source>
        <strain evidence="8">77416</strain>
    </source>
</reference>
<dbReference type="Proteomes" id="UP001304847">
    <property type="component" value="Unassembled WGS sequence"/>
</dbReference>
<dbReference type="Proteomes" id="UP000886939">
    <property type="component" value="Unassembled WGS sequence"/>
</dbReference>
<name>A0A081LMF2_AERCA</name>